<sequence>MLACVYQSRSLQPPDPPVPLPAAPPVIDRVPGRARKMVATPSPPGPGRRRLSLSKSRVSPGPSDCDSAVTACATGKEPPRVTLVDGRTADEKLRDGVELTLSEL</sequence>
<evidence type="ECO:0000256" key="1">
    <source>
        <dbReference type="SAM" id="MobiDB-lite"/>
    </source>
</evidence>
<feature type="region of interest" description="Disordered" evidence="1">
    <location>
        <begin position="1"/>
        <end position="66"/>
    </location>
</feature>
<feature type="non-terminal residue" evidence="2">
    <location>
        <position position="104"/>
    </location>
</feature>
<organism evidence="2">
    <name type="scientific">Homalodisca liturata</name>
    <dbReference type="NCBI Taxonomy" id="320908"/>
    <lineage>
        <taxon>Eukaryota</taxon>
        <taxon>Metazoa</taxon>
        <taxon>Ecdysozoa</taxon>
        <taxon>Arthropoda</taxon>
        <taxon>Hexapoda</taxon>
        <taxon>Insecta</taxon>
        <taxon>Pterygota</taxon>
        <taxon>Neoptera</taxon>
        <taxon>Paraneoptera</taxon>
        <taxon>Hemiptera</taxon>
        <taxon>Auchenorrhyncha</taxon>
        <taxon>Membracoidea</taxon>
        <taxon>Cicadellidae</taxon>
        <taxon>Cicadellinae</taxon>
        <taxon>Proconiini</taxon>
        <taxon>Homalodisca</taxon>
    </lineage>
</organism>
<evidence type="ECO:0000313" key="2">
    <source>
        <dbReference type="EMBL" id="JAS76423.1"/>
    </source>
</evidence>
<proteinExistence type="predicted"/>
<gene>
    <name evidence="2" type="ORF">g.57176</name>
</gene>
<accession>A0A1B6HP30</accession>
<protein>
    <submittedName>
        <fullName evidence="2">Uncharacterized protein</fullName>
    </submittedName>
</protein>
<dbReference type="EMBL" id="GECU01031283">
    <property type="protein sequence ID" value="JAS76423.1"/>
    <property type="molecule type" value="Transcribed_RNA"/>
</dbReference>
<name>A0A1B6HP30_9HEMI</name>
<feature type="compositionally biased region" description="Pro residues" evidence="1">
    <location>
        <begin position="13"/>
        <end position="24"/>
    </location>
</feature>
<dbReference type="AlphaFoldDB" id="A0A1B6HP30"/>
<reference evidence="2" key="1">
    <citation type="submission" date="2015-11" db="EMBL/GenBank/DDBJ databases">
        <title>De novo transcriptome assembly of four potential Pierce s Disease insect vectors from Arizona vineyards.</title>
        <authorList>
            <person name="Tassone E.E."/>
        </authorList>
    </citation>
    <scope>NUCLEOTIDE SEQUENCE</scope>
</reference>